<reference evidence="1" key="1">
    <citation type="submission" date="2020-07" db="EMBL/GenBank/DDBJ databases">
        <title>Huge and variable diversity of episymbiotic CPR bacteria and DPANN archaea in groundwater ecosystems.</title>
        <authorList>
            <person name="He C.Y."/>
            <person name="Keren R."/>
            <person name="Whittaker M."/>
            <person name="Farag I.F."/>
            <person name="Doudna J."/>
            <person name="Cate J.H.D."/>
            <person name="Banfield J.F."/>
        </authorList>
    </citation>
    <scope>NUCLEOTIDE SEQUENCE</scope>
    <source>
        <strain evidence="1">NC_groundwater_1664_Pr3_B-0.1um_52_9</strain>
    </source>
</reference>
<organism evidence="1 2">
    <name type="scientific">Desulfomonile tiedjei</name>
    <dbReference type="NCBI Taxonomy" id="2358"/>
    <lineage>
        <taxon>Bacteria</taxon>
        <taxon>Pseudomonadati</taxon>
        <taxon>Thermodesulfobacteriota</taxon>
        <taxon>Desulfomonilia</taxon>
        <taxon>Desulfomonilales</taxon>
        <taxon>Desulfomonilaceae</taxon>
        <taxon>Desulfomonile</taxon>
    </lineage>
</organism>
<sequence>MNPKKKKGRKERLEPLSFYGHHPKEVIRASMRVDPEKLRKLEEEEAKQERLARQNVPEPSK</sequence>
<dbReference type="AlphaFoldDB" id="A0A9D6Z313"/>
<accession>A0A9D6Z313</accession>
<name>A0A9D6Z313_9BACT</name>
<evidence type="ECO:0000313" key="1">
    <source>
        <dbReference type="EMBL" id="MBI5249389.1"/>
    </source>
</evidence>
<comment type="caution">
    <text evidence="1">The sequence shown here is derived from an EMBL/GenBank/DDBJ whole genome shotgun (WGS) entry which is preliminary data.</text>
</comment>
<proteinExistence type="predicted"/>
<dbReference type="EMBL" id="JACRDE010000215">
    <property type="protein sequence ID" value="MBI5249389.1"/>
    <property type="molecule type" value="Genomic_DNA"/>
</dbReference>
<evidence type="ECO:0000313" key="2">
    <source>
        <dbReference type="Proteomes" id="UP000807825"/>
    </source>
</evidence>
<protein>
    <submittedName>
        <fullName evidence="1">Uncharacterized protein</fullName>
    </submittedName>
</protein>
<dbReference type="Proteomes" id="UP000807825">
    <property type="component" value="Unassembled WGS sequence"/>
</dbReference>
<gene>
    <name evidence="1" type="ORF">HY912_07835</name>
</gene>